<evidence type="ECO:0000256" key="8">
    <source>
        <dbReference type="ARBA" id="ARBA00023136"/>
    </source>
</evidence>
<evidence type="ECO:0000256" key="10">
    <source>
        <dbReference type="RuleBase" id="RU004181"/>
    </source>
</evidence>
<dbReference type="Proteomes" id="UP000249739">
    <property type="component" value="Unassembled WGS sequence"/>
</dbReference>
<evidence type="ECO:0000256" key="3">
    <source>
        <dbReference type="ARBA" id="ARBA00022670"/>
    </source>
</evidence>
<evidence type="ECO:0000256" key="7">
    <source>
        <dbReference type="ARBA" id="ARBA00022989"/>
    </source>
</evidence>
<evidence type="ECO:0000256" key="9">
    <source>
        <dbReference type="HAMAP-Rule" id="MF_00161"/>
    </source>
</evidence>
<organism evidence="11 12">
    <name type="scientific">Micavibrio aeruginosavorus</name>
    <dbReference type="NCBI Taxonomy" id="349221"/>
    <lineage>
        <taxon>Bacteria</taxon>
        <taxon>Pseudomonadati</taxon>
        <taxon>Bdellovibrionota</taxon>
        <taxon>Bdellovibrionia</taxon>
        <taxon>Bdellovibrionales</taxon>
        <taxon>Pseudobdellovibrionaceae</taxon>
        <taxon>Micavibrio</taxon>
    </lineage>
</organism>
<feature type="active site" evidence="9">
    <location>
        <position position="163"/>
    </location>
</feature>
<evidence type="ECO:0000256" key="1">
    <source>
        <dbReference type="ARBA" id="ARBA00006139"/>
    </source>
</evidence>
<accession>A0A2W5FLS6</accession>
<comment type="pathway">
    <text evidence="9">Protein modification; lipoprotein biosynthesis (signal peptide cleavage).</text>
</comment>
<keyword evidence="3 9" id="KW-0645">Protease</keyword>
<dbReference type="NCBIfam" id="TIGR00077">
    <property type="entry name" value="lspA"/>
    <property type="match status" value="1"/>
</dbReference>
<gene>
    <name evidence="9 11" type="primary">lspA</name>
    <name evidence="11" type="ORF">DI586_01790</name>
</gene>
<evidence type="ECO:0000256" key="2">
    <source>
        <dbReference type="ARBA" id="ARBA00022475"/>
    </source>
</evidence>
<comment type="subcellular location">
    <subcellularLocation>
        <location evidence="9">Cell membrane</location>
        <topology evidence="9">Multi-pass membrane protein</topology>
    </subcellularLocation>
</comment>
<dbReference type="HAMAP" id="MF_00161">
    <property type="entry name" value="LspA"/>
    <property type="match status" value="1"/>
</dbReference>
<dbReference type="UniPathway" id="UPA00665"/>
<evidence type="ECO:0000313" key="11">
    <source>
        <dbReference type="EMBL" id="PZP56975.1"/>
    </source>
</evidence>
<dbReference type="GO" id="GO:0006508">
    <property type="term" value="P:proteolysis"/>
    <property type="evidence" value="ECO:0007669"/>
    <property type="project" value="UniProtKB-KW"/>
</dbReference>
<keyword evidence="8 9" id="KW-0472">Membrane</keyword>
<dbReference type="Pfam" id="PF01252">
    <property type="entry name" value="Peptidase_A8"/>
    <property type="match status" value="1"/>
</dbReference>
<feature type="transmembrane region" description="Helical" evidence="9">
    <location>
        <begin position="7"/>
        <end position="29"/>
    </location>
</feature>
<dbReference type="EC" id="3.4.23.36" evidence="9"/>
<sequence>MSQTTRFLIGLFIIIALAFLDQWSKWYIIEMYFRPRDFYAEGASLDFWSWLTTMAQERFPPYQIEITSFFNFVMVWNKGVSFGMFASTHSFMPYALMIMALALTIFFIIWLWRSTSLLAALPLAMVISGALSNVWDRARFGAVADFLDFHVAGYHWPAFNIADSCIVLGVAGLALHTLFSAKDNTTGNTVSDQV</sequence>
<keyword evidence="7 9" id="KW-1133">Transmembrane helix</keyword>
<evidence type="ECO:0000256" key="5">
    <source>
        <dbReference type="ARBA" id="ARBA00022750"/>
    </source>
</evidence>
<evidence type="ECO:0000256" key="6">
    <source>
        <dbReference type="ARBA" id="ARBA00022801"/>
    </source>
</evidence>
<feature type="transmembrane region" description="Helical" evidence="9">
    <location>
        <begin position="117"/>
        <end position="135"/>
    </location>
</feature>
<evidence type="ECO:0000256" key="4">
    <source>
        <dbReference type="ARBA" id="ARBA00022692"/>
    </source>
</evidence>
<dbReference type="AlphaFoldDB" id="A0A2W5FLS6"/>
<comment type="caution">
    <text evidence="11">The sequence shown here is derived from an EMBL/GenBank/DDBJ whole genome shotgun (WGS) entry which is preliminary data.</text>
</comment>
<dbReference type="PRINTS" id="PR00781">
    <property type="entry name" value="LIPOSIGPTASE"/>
</dbReference>
<keyword evidence="6 9" id="KW-0378">Hydrolase</keyword>
<comment type="similarity">
    <text evidence="1 9 10">Belongs to the peptidase A8 family.</text>
</comment>
<keyword evidence="4 9" id="KW-0812">Transmembrane</keyword>
<dbReference type="GO" id="GO:0004190">
    <property type="term" value="F:aspartic-type endopeptidase activity"/>
    <property type="evidence" value="ECO:0007669"/>
    <property type="project" value="UniProtKB-UniRule"/>
</dbReference>
<dbReference type="PANTHER" id="PTHR33695">
    <property type="entry name" value="LIPOPROTEIN SIGNAL PEPTIDASE"/>
    <property type="match status" value="1"/>
</dbReference>
<keyword evidence="5 9" id="KW-0064">Aspartyl protease</keyword>
<proteinExistence type="inferred from homology"/>
<feature type="transmembrane region" description="Helical" evidence="9">
    <location>
        <begin position="91"/>
        <end position="112"/>
    </location>
</feature>
<dbReference type="InterPro" id="IPR001872">
    <property type="entry name" value="Peptidase_A8"/>
</dbReference>
<dbReference type="GO" id="GO:0005886">
    <property type="term" value="C:plasma membrane"/>
    <property type="evidence" value="ECO:0007669"/>
    <property type="project" value="UniProtKB-SubCell"/>
</dbReference>
<protein>
    <recommendedName>
        <fullName evidence="9">Lipoprotein signal peptidase</fullName>
        <ecNumber evidence="9">3.4.23.36</ecNumber>
    </recommendedName>
    <alternativeName>
        <fullName evidence="9">Prolipoprotein signal peptidase</fullName>
    </alternativeName>
    <alternativeName>
        <fullName evidence="9">Signal peptidase II</fullName>
        <shortName evidence="9">SPase II</shortName>
    </alternativeName>
</protein>
<dbReference type="PANTHER" id="PTHR33695:SF1">
    <property type="entry name" value="LIPOPROTEIN SIGNAL PEPTIDASE"/>
    <property type="match status" value="1"/>
</dbReference>
<comment type="function">
    <text evidence="9">This protein specifically catalyzes the removal of signal peptides from prolipoproteins.</text>
</comment>
<keyword evidence="2 9" id="KW-1003">Cell membrane</keyword>
<name>A0A2W5FLS6_9BACT</name>
<evidence type="ECO:0000313" key="12">
    <source>
        <dbReference type="Proteomes" id="UP000249739"/>
    </source>
</evidence>
<dbReference type="EMBL" id="QFOT01000010">
    <property type="protein sequence ID" value="PZP56975.1"/>
    <property type="molecule type" value="Genomic_DNA"/>
</dbReference>
<comment type="catalytic activity">
    <reaction evidence="9">
        <text>Release of signal peptides from bacterial membrane prolipoproteins. Hydrolyzes -Xaa-Yaa-Zaa-|-(S,diacylglyceryl)Cys-, in which Xaa is hydrophobic (preferably Leu), and Yaa (Ala or Ser) and Zaa (Gly or Ala) have small, neutral side chains.</text>
        <dbReference type="EC" id="3.4.23.36"/>
    </reaction>
</comment>
<feature type="active site" evidence="9">
    <location>
        <position position="145"/>
    </location>
</feature>
<reference evidence="11 12" key="1">
    <citation type="submission" date="2017-08" db="EMBL/GenBank/DDBJ databases">
        <title>Infants hospitalized years apart are colonized by the same room-sourced microbial strains.</title>
        <authorList>
            <person name="Brooks B."/>
            <person name="Olm M.R."/>
            <person name="Firek B.A."/>
            <person name="Baker R."/>
            <person name="Thomas B.C."/>
            <person name="Morowitz M.J."/>
            <person name="Banfield J.F."/>
        </authorList>
    </citation>
    <scope>NUCLEOTIDE SEQUENCE [LARGE SCALE GENOMIC DNA]</scope>
    <source>
        <strain evidence="11">S2_006_000_R2_64</strain>
    </source>
</reference>
<feature type="transmembrane region" description="Helical" evidence="9">
    <location>
        <begin position="155"/>
        <end position="175"/>
    </location>
</feature>